<accession>A0ABN8S160</accession>
<evidence type="ECO:0000313" key="1">
    <source>
        <dbReference type="EMBL" id="CAH3184461.1"/>
    </source>
</evidence>
<sequence>MQKRRVCDDETLNCIRDLEAELMQEVCSDVRIEPELMPLDNNLMRNGNNAENSRLDVSGIGVWGSFERTFLDRRVMHPNAPSYVDKRCILLTKKKRKEHIMNE</sequence>
<dbReference type="EMBL" id="CALNXI010002194">
    <property type="protein sequence ID" value="CAH3184461.1"/>
    <property type="molecule type" value="Genomic_DNA"/>
</dbReference>
<reference evidence="1 2" key="1">
    <citation type="submission" date="2022-05" db="EMBL/GenBank/DDBJ databases">
        <authorList>
            <consortium name="Genoscope - CEA"/>
            <person name="William W."/>
        </authorList>
    </citation>
    <scope>NUCLEOTIDE SEQUENCE [LARGE SCALE GENOMIC DNA]</scope>
</reference>
<keyword evidence="2" id="KW-1185">Reference proteome</keyword>
<name>A0ABN8S160_9CNID</name>
<evidence type="ECO:0000313" key="2">
    <source>
        <dbReference type="Proteomes" id="UP001159427"/>
    </source>
</evidence>
<proteinExistence type="predicted"/>
<comment type="caution">
    <text evidence="1">The sequence shown here is derived from an EMBL/GenBank/DDBJ whole genome shotgun (WGS) entry which is preliminary data.</text>
</comment>
<gene>
    <name evidence="1" type="ORF">PEVE_00015466</name>
</gene>
<dbReference type="Proteomes" id="UP001159427">
    <property type="component" value="Unassembled WGS sequence"/>
</dbReference>
<organism evidence="1 2">
    <name type="scientific">Porites evermanni</name>
    <dbReference type="NCBI Taxonomy" id="104178"/>
    <lineage>
        <taxon>Eukaryota</taxon>
        <taxon>Metazoa</taxon>
        <taxon>Cnidaria</taxon>
        <taxon>Anthozoa</taxon>
        <taxon>Hexacorallia</taxon>
        <taxon>Scleractinia</taxon>
        <taxon>Fungiina</taxon>
        <taxon>Poritidae</taxon>
        <taxon>Porites</taxon>
    </lineage>
</organism>
<protein>
    <submittedName>
        <fullName evidence="1">Uncharacterized protein</fullName>
    </submittedName>
</protein>